<reference evidence="2 3" key="1">
    <citation type="journal article" date="2019" name="Sci. Rep.">
        <title>Orb-weaving spider Araneus ventricosus genome elucidates the spidroin gene catalogue.</title>
        <authorList>
            <person name="Kono N."/>
            <person name="Nakamura H."/>
            <person name="Ohtoshi R."/>
            <person name="Moran D.A.P."/>
            <person name="Shinohara A."/>
            <person name="Yoshida Y."/>
            <person name="Fujiwara M."/>
            <person name="Mori M."/>
            <person name="Tomita M."/>
            <person name="Arakawa K."/>
        </authorList>
    </citation>
    <scope>NUCLEOTIDE SEQUENCE [LARGE SCALE GENOMIC DNA]</scope>
</reference>
<keyword evidence="1" id="KW-1133">Transmembrane helix</keyword>
<sequence length="114" mass="13437">MIVERILPCKIFGAKLNAWFGRKLRYAERNRETPIECETISKLSEKFYSGLTCAKGETPEQRRFQKRNVFQSRDRLNKEIERLFLSIWQEIIMLGIKALVPGVYILKTEEISLL</sequence>
<keyword evidence="1" id="KW-0812">Transmembrane</keyword>
<gene>
    <name evidence="2" type="ORF">AVEN_149882_1</name>
</gene>
<keyword evidence="1" id="KW-0472">Membrane</keyword>
<organism evidence="2 3">
    <name type="scientific">Araneus ventricosus</name>
    <name type="common">Orbweaver spider</name>
    <name type="synonym">Epeira ventricosa</name>
    <dbReference type="NCBI Taxonomy" id="182803"/>
    <lineage>
        <taxon>Eukaryota</taxon>
        <taxon>Metazoa</taxon>
        <taxon>Ecdysozoa</taxon>
        <taxon>Arthropoda</taxon>
        <taxon>Chelicerata</taxon>
        <taxon>Arachnida</taxon>
        <taxon>Araneae</taxon>
        <taxon>Araneomorphae</taxon>
        <taxon>Entelegynae</taxon>
        <taxon>Araneoidea</taxon>
        <taxon>Araneidae</taxon>
        <taxon>Araneus</taxon>
    </lineage>
</organism>
<accession>A0A4Y2E093</accession>
<proteinExistence type="predicted"/>
<dbReference type="EMBL" id="BGPR01000457">
    <property type="protein sequence ID" value="GBM21305.1"/>
    <property type="molecule type" value="Genomic_DNA"/>
</dbReference>
<dbReference type="Proteomes" id="UP000499080">
    <property type="component" value="Unassembled WGS sequence"/>
</dbReference>
<evidence type="ECO:0000313" key="2">
    <source>
        <dbReference type="EMBL" id="GBM21305.1"/>
    </source>
</evidence>
<comment type="caution">
    <text evidence="2">The sequence shown here is derived from an EMBL/GenBank/DDBJ whole genome shotgun (WGS) entry which is preliminary data.</text>
</comment>
<evidence type="ECO:0000313" key="3">
    <source>
        <dbReference type="Proteomes" id="UP000499080"/>
    </source>
</evidence>
<dbReference type="AlphaFoldDB" id="A0A4Y2E093"/>
<name>A0A4Y2E093_ARAVE</name>
<feature type="transmembrane region" description="Helical" evidence="1">
    <location>
        <begin position="83"/>
        <end position="106"/>
    </location>
</feature>
<keyword evidence="3" id="KW-1185">Reference proteome</keyword>
<protein>
    <submittedName>
        <fullName evidence="2">Uncharacterized protein</fullName>
    </submittedName>
</protein>
<evidence type="ECO:0000256" key="1">
    <source>
        <dbReference type="SAM" id="Phobius"/>
    </source>
</evidence>